<feature type="region of interest" description="Disordered" evidence="1">
    <location>
        <begin position="1"/>
        <end position="51"/>
    </location>
</feature>
<accession>A0ABN9UYF7</accession>
<dbReference type="EMBL" id="CAUYUJ010016438">
    <property type="protein sequence ID" value="CAK0865322.1"/>
    <property type="molecule type" value="Genomic_DNA"/>
</dbReference>
<feature type="region of interest" description="Disordered" evidence="1">
    <location>
        <begin position="334"/>
        <end position="390"/>
    </location>
</feature>
<dbReference type="Proteomes" id="UP001189429">
    <property type="component" value="Unassembled WGS sequence"/>
</dbReference>
<protein>
    <submittedName>
        <fullName evidence="2">Uncharacterized protein</fullName>
    </submittedName>
</protein>
<sequence length="590" mass="61875">MRAASTSATCETAEPVGNSLDSGRSDRGRGSRGPRWAIRQARRGAPGRGRSCAWQPTFRSRILPSCSCSPFSCAISTGATSARRPDDRLSGGQRRAPRERRQAQRWAALSRERLAQRQAAQLLELQGLAEAPPSVLRRLALVAPVLIAQEKGEQLQEGRILERNVGCHAQDLPRPGAPRRAWRIAQRGPRLPRPRSLLSGSRDFPTGSAVSHVADVEAALLAASAARADVHAESEGHVEPSECVDTLRRDADLFWPLRPPGRWDDGGVVMSGTEEVGTGRTPMRSSAGPFLLSGSVCQRRSDEGVLCSCGAVLYSSCRAAAGIVGIVQADEVSPGGTAGRAPLPPATAADGGATADVPGASCDGSDVDDVTLDGEADADTSCSVGEPPGADHAGTAAAAAAYLAAFPQALFSGGGGGRGRCEVAAGDWWRARAFVARVWLTTGAATVQASGAAGSAAQPPPLPDDLLRADCPMSGRAAGAVAQPLLRRVRFADAPCVLEIGCCSGVRGILRRESVPGFLDPAWTRHAKAADLMHMIEGDSFGLTVPPMRRPHQRRVRFADGSRLVDALPPGMSVERARELARLIRLCGGQ</sequence>
<evidence type="ECO:0000256" key="1">
    <source>
        <dbReference type="SAM" id="MobiDB-lite"/>
    </source>
</evidence>
<name>A0ABN9UYF7_9DINO</name>
<reference evidence="2" key="1">
    <citation type="submission" date="2023-10" db="EMBL/GenBank/DDBJ databases">
        <authorList>
            <person name="Chen Y."/>
            <person name="Shah S."/>
            <person name="Dougan E. K."/>
            <person name="Thang M."/>
            <person name="Chan C."/>
        </authorList>
    </citation>
    <scope>NUCLEOTIDE SEQUENCE [LARGE SCALE GENOMIC DNA]</scope>
</reference>
<evidence type="ECO:0000313" key="2">
    <source>
        <dbReference type="EMBL" id="CAK0865322.1"/>
    </source>
</evidence>
<feature type="region of interest" description="Disordered" evidence="1">
    <location>
        <begin position="77"/>
        <end position="102"/>
    </location>
</feature>
<proteinExistence type="predicted"/>
<gene>
    <name evidence="2" type="ORF">PCOR1329_LOCUS52884</name>
</gene>
<keyword evidence="3" id="KW-1185">Reference proteome</keyword>
<feature type="compositionally biased region" description="Acidic residues" evidence="1">
    <location>
        <begin position="365"/>
        <end position="378"/>
    </location>
</feature>
<organism evidence="2 3">
    <name type="scientific">Prorocentrum cordatum</name>
    <dbReference type="NCBI Taxonomy" id="2364126"/>
    <lineage>
        <taxon>Eukaryota</taxon>
        <taxon>Sar</taxon>
        <taxon>Alveolata</taxon>
        <taxon>Dinophyceae</taxon>
        <taxon>Prorocentrales</taxon>
        <taxon>Prorocentraceae</taxon>
        <taxon>Prorocentrum</taxon>
    </lineage>
</organism>
<comment type="caution">
    <text evidence="2">The sequence shown here is derived from an EMBL/GenBank/DDBJ whole genome shotgun (WGS) entry which is preliminary data.</text>
</comment>
<feature type="compositionally biased region" description="Low complexity" evidence="1">
    <location>
        <begin position="1"/>
        <end position="22"/>
    </location>
</feature>
<feature type="compositionally biased region" description="Low complexity" evidence="1">
    <location>
        <begin position="346"/>
        <end position="360"/>
    </location>
</feature>
<evidence type="ECO:0000313" key="3">
    <source>
        <dbReference type="Proteomes" id="UP001189429"/>
    </source>
</evidence>